<keyword evidence="1" id="KW-0433">Leucine-rich repeat</keyword>
<feature type="transmembrane region" description="Helical" evidence="4">
    <location>
        <begin position="1087"/>
        <end position="1104"/>
    </location>
</feature>
<evidence type="ECO:0000256" key="3">
    <source>
        <dbReference type="SAM" id="MobiDB-lite"/>
    </source>
</evidence>
<dbReference type="SUPFAM" id="SSF54001">
    <property type="entry name" value="Cysteine proteinases"/>
    <property type="match status" value="1"/>
</dbReference>
<keyword evidence="4" id="KW-0812">Transmembrane</keyword>
<evidence type="ECO:0000256" key="4">
    <source>
        <dbReference type="SAM" id="Phobius"/>
    </source>
</evidence>
<feature type="domain" description="Mutator-like transposase" evidence="6">
    <location>
        <begin position="1349"/>
        <end position="1435"/>
    </location>
</feature>
<feature type="compositionally biased region" description="Basic and acidic residues" evidence="3">
    <location>
        <begin position="632"/>
        <end position="654"/>
    </location>
</feature>
<feature type="compositionally biased region" description="Low complexity" evidence="3">
    <location>
        <begin position="845"/>
        <end position="862"/>
    </location>
</feature>
<name>A0A6H5JA92_9HYME</name>
<dbReference type="SMART" id="SM00365">
    <property type="entry name" value="LRR_SD22"/>
    <property type="match status" value="6"/>
</dbReference>
<dbReference type="Pfam" id="PF13855">
    <property type="entry name" value="LRR_8"/>
    <property type="match status" value="3"/>
</dbReference>
<sequence>MQQLLPLLFVMAMVNSGCSSSSTASCPDSCECRAPVIECRVRVPELDELDQLAADYHELRVHRVDQEQLRPYVGGRPNSTFLAGLQALQLTNCTSLSDLHYLHWDVLRSNGANFPVLPNVRLLNVSHNQLADLQGYRRVDRKVANQLRTLDASHNRISGIGLIDFRHTAQLTWLSLASNRLDYLSPANFRPLQALEHLDLADNALHNLEGIFDSLAALLHLNVAGNKLEHVQASWFQNLSRLAELDISRNKLTFVPADTLQPLASLSVFKLAENPLIERDLSLLLGTGRRLEAVDASRIGLLRVPAALTRSVRTLKLMGNQLTINSGDLDSYPLLRSLDVSDNRLMIIEDDALGRLDGLEELVLSGNLMPNIPKSLPSGLKLLNLRQNAISKLRSNDLQGLYLLKELNLSGNVISCIEGESFRQLPALEILDISDNPIKKLLSDTLSGPSNLVQLRMSGLMALEVERDQNQDTAFPVLQLERLVSLDVSRSPVLAAQLLADNAALPACRSLQRLDLAYTNVSAIRSDLAYQLPQLRLINLIGNKWNCSPDQRWLGEWLRQHPASIEYSTKCVYPPAIEGKPLEKMQRMPPRRERINDDDGDRPATAKLDVVDHSNLVLVESATSEENVVVKSSKEQLRNKVDLPDASERGKESRSSSSSSSDSPLLTTSDVGKMDNTVPTSESIIISTPQAATTAPAAAATLKIQESEKVNKAAAAAKINKSRDFSSINSRQAINATNGEEWLLAHSTSNGSSGGSGSEARTTQMTRSKMAKLFTPNAAKSIAFNKRTAVTAATDAAATTLPPSATTNANPTTAAARVTKRQHAATKNEDKELLSRTAEILMKTTDSIAETSTTTTTRTTTTAKSVPPSTTPSKTERSESIKNDDGSMNKYKVAKKDSLIYEEKSTSNQVVSDFSRSKLLRTNSDDEISSNVPSVSTGELLTSSSSSSSSSQLVTQSGAHTSETVTSEAHPGMLVLLGAAIGAAAALTVILSRRATAKRRDHQRYQRHENIEKRYTYNSGKTSWLQWAEDSSSSSSTGLARNAIDREPPHTQQQQPHFMPCLVAAAVAAAAAGSADRPLTSAPVFRYATAAAAAVLVVVVVVVAHGKNREIISHSATAAAAPEKSQFMQSVTVYERIQRIESATILYHVDAFMQYFKVTKYINCYRESRRTYSPIFVYSEVITILNQFQSSNSQFRHYVPWPDGTPIRPYPRPVSLGCQAMILCYRTHNHLASICYFKYLVVSGNGTPFQLYPLPVLVEFKRLYSKFLKHREARAWTITAKSKRVFIYVWSSNLHATNNSSKHDEACIRCSPILYLNTLALWTYLMHCSISQLDMNIYLYHTRYSFSGTYRSHRFQLLPVVEQASNDVMKAAAEEEKQIAIADGRVINDIPYIDVEGDGGYGKRSYRTGRFNSLDGVGVVIGRKSKKVLDVQSAELGKNCLQIIGGAESEHWICLHYDGSDLTLYDSLCRIEYTMLASDEKKYLKKRFPEVEESNILIPWVTRQPDGISCGVYAIAFAVEIALGGNPTLVNYSQDVMRMRSHLVEIIRTKQLSLFPRLL</sequence>
<dbReference type="PANTHER" id="PTHR24366">
    <property type="entry name" value="IG(IMMUNOGLOBULIN) AND LRR(LEUCINE RICH REPEAT) DOMAINS"/>
    <property type="match status" value="1"/>
</dbReference>
<accession>A0A6H5JA92</accession>
<dbReference type="OrthoDB" id="28057at2759"/>
<dbReference type="SMART" id="SM00369">
    <property type="entry name" value="LRR_TYP"/>
    <property type="match status" value="10"/>
</dbReference>
<evidence type="ECO:0000259" key="6">
    <source>
        <dbReference type="Pfam" id="PF20700"/>
    </source>
</evidence>
<feature type="compositionally biased region" description="Basic and acidic residues" evidence="3">
    <location>
        <begin position="874"/>
        <end position="887"/>
    </location>
</feature>
<feature type="region of interest" description="Disordered" evidence="3">
    <location>
        <begin position="578"/>
        <end position="608"/>
    </location>
</feature>
<gene>
    <name evidence="7" type="ORF">TBRA_LOCUS16069</name>
</gene>
<feature type="transmembrane region" description="Helical" evidence="4">
    <location>
        <begin position="972"/>
        <end position="991"/>
    </location>
</feature>
<feature type="region of interest" description="Disordered" evidence="3">
    <location>
        <begin position="628"/>
        <end position="676"/>
    </location>
</feature>
<keyword evidence="4" id="KW-0472">Membrane</keyword>
<keyword evidence="8" id="KW-1185">Reference proteome</keyword>
<dbReference type="InterPro" id="IPR049012">
    <property type="entry name" value="Mutator_transp_dom"/>
</dbReference>
<feature type="region of interest" description="Disordered" evidence="3">
    <location>
        <begin position="745"/>
        <end position="764"/>
    </location>
</feature>
<protein>
    <recommendedName>
        <fullName evidence="6">Mutator-like transposase domain-containing protein</fullName>
    </recommendedName>
</protein>
<evidence type="ECO:0000313" key="8">
    <source>
        <dbReference type="Proteomes" id="UP000479190"/>
    </source>
</evidence>
<feature type="compositionally biased region" description="Low complexity" evidence="3">
    <location>
        <begin position="801"/>
        <end position="816"/>
    </location>
</feature>
<feature type="region of interest" description="Disordered" evidence="3">
    <location>
        <begin position="801"/>
        <end position="830"/>
    </location>
</feature>
<feature type="compositionally biased region" description="Basic and acidic residues" evidence="3">
    <location>
        <begin position="580"/>
        <end position="608"/>
    </location>
</feature>
<dbReference type="Gene3D" id="3.40.395.10">
    <property type="entry name" value="Adenoviral Proteinase, Chain A"/>
    <property type="match status" value="1"/>
</dbReference>
<dbReference type="InterPro" id="IPR001611">
    <property type="entry name" value="Leu-rich_rpt"/>
</dbReference>
<dbReference type="PANTHER" id="PTHR24366:SF96">
    <property type="entry name" value="LEUCINE RICH REPEAT CONTAINING 53"/>
    <property type="match status" value="1"/>
</dbReference>
<feature type="chain" id="PRO_5026279234" description="Mutator-like transposase domain-containing protein" evidence="5">
    <location>
        <begin position="20"/>
        <end position="1559"/>
    </location>
</feature>
<evidence type="ECO:0000256" key="2">
    <source>
        <dbReference type="ARBA" id="ARBA00022737"/>
    </source>
</evidence>
<dbReference type="Proteomes" id="UP000479190">
    <property type="component" value="Unassembled WGS sequence"/>
</dbReference>
<dbReference type="EMBL" id="CADCXV010001460">
    <property type="protein sequence ID" value="CAB0044481.1"/>
    <property type="molecule type" value="Genomic_DNA"/>
</dbReference>
<keyword evidence="2" id="KW-0677">Repeat</keyword>
<evidence type="ECO:0000313" key="7">
    <source>
        <dbReference type="EMBL" id="CAB0044481.1"/>
    </source>
</evidence>
<feature type="region of interest" description="Disordered" evidence="3">
    <location>
        <begin position="925"/>
        <end position="965"/>
    </location>
</feature>
<dbReference type="InterPro" id="IPR003591">
    <property type="entry name" value="Leu-rich_rpt_typical-subtyp"/>
</dbReference>
<reference evidence="7 8" key="1">
    <citation type="submission" date="2020-02" db="EMBL/GenBank/DDBJ databases">
        <authorList>
            <person name="Ferguson B K."/>
        </authorList>
    </citation>
    <scope>NUCLEOTIDE SEQUENCE [LARGE SCALE GENOMIC DNA]</scope>
</reference>
<feature type="signal peptide" evidence="5">
    <location>
        <begin position="1"/>
        <end position="19"/>
    </location>
</feature>
<dbReference type="InterPro" id="IPR038765">
    <property type="entry name" value="Papain-like_cys_pep_sf"/>
</dbReference>
<feature type="compositionally biased region" description="Low complexity" evidence="3">
    <location>
        <begin position="934"/>
        <end position="958"/>
    </location>
</feature>
<proteinExistence type="predicted"/>
<dbReference type="InterPro" id="IPR032675">
    <property type="entry name" value="LRR_dom_sf"/>
</dbReference>
<evidence type="ECO:0000256" key="5">
    <source>
        <dbReference type="SAM" id="SignalP"/>
    </source>
</evidence>
<feature type="compositionally biased region" description="Polar residues" evidence="3">
    <location>
        <begin position="863"/>
        <end position="873"/>
    </location>
</feature>
<dbReference type="PROSITE" id="PS51450">
    <property type="entry name" value="LRR"/>
    <property type="match status" value="3"/>
</dbReference>
<dbReference type="Gene3D" id="3.80.10.10">
    <property type="entry name" value="Ribonuclease Inhibitor"/>
    <property type="match status" value="4"/>
</dbReference>
<evidence type="ECO:0000256" key="1">
    <source>
        <dbReference type="ARBA" id="ARBA00022614"/>
    </source>
</evidence>
<dbReference type="Pfam" id="PF20700">
    <property type="entry name" value="Mutator"/>
    <property type="match status" value="1"/>
</dbReference>
<dbReference type="SUPFAM" id="SSF52058">
    <property type="entry name" value="L domain-like"/>
    <property type="match status" value="2"/>
</dbReference>
<keyword evidence="5" id="KW-0732">Signal</keyword>
<keyword evidence="4" id="KW-1133">Transmembrane helix</keyword>
<organism evidence="7 8">
    <name type="scientific">Trichogramma brassicae</name>
    <dbReference type="NCBI Taxonomy" id="86971"/>
    <lineage>
        <taxon>Eukaryota</taxon>
        <taxon>Metazoa</taxon>
        <taxon>Ecdysozoa</taxon>
        <taxon>Arthropoda</taxon>
        <taxon>Hexapoda</taxon>
        <taxon>Insecta</taxon>
        <taxon>Pterygota</taxon>
        <taxon>Neoptera</taxon>
        <taxon>Endopterygota</taxon>
        <taxon>Hymenoptera</taxon>
        <taxon>Apocrita</taxon>
        <taxon>Proctotrupomorpha</taxon>
        <taxon>Chalcidoidea</taxon>
        <taxon>Trichogrammatidae</taxon>
        <taxon>Trichogramma</taxon>
    </lineage>
</organism>
<feature type="region of interest" description="Disordered" evidence="3">
    <location>
        <begin position="845"/>
        <end position="889"/>
    </location>
</feature>